<feature type="transmembrane region" description="Helical" evidence="1">
    <location>
        <begin position="55"/>
        <end position="73"/>
    </location>
</feature>
<name>A0A7C3WT54_THEPE</name>
<evidence type="ECO:0008006" key="3">
    <source>
        <dbReference type="Google" id="ProtNLM"/>
    </source>
</evidence>
<feature type="transmembrane region" description="Helical" evidence="1">
    <location>
        <begin position="31"/>
        <end position="49"/>
    </location>
</feature>
<gene>
    <name evidence="2" type="ORF">ENV88_03080</name>
</gene>
<feature type="transmembrane region" description="Helical" evidence="1">
    <location>
        <begin position="6"/>
        <end position="24"/>
    </location>
</feature>
<dbReference type="EMBL" id="DTIB01000071">
    <property type="protein sequence ID" value="HGB25024.1"/>
    <property type="molecule type" value="Genomic_DNA"/>
</dbReference>
<keyword evidence="1" id="KW-1133">Transmembrane helix</keyword>
<organism evidence="2">
    <name type="scientific">Thermofilum pendens</name>
    <dbReference type="NCBI Taxonomy" id="2269"/>
    <lineage>
        <taxon>Archaea</taxon>
        <taxon>Thermoproteota</taxon>
        <taxon>Thermoprotei</taxon>
        <taxon>Thermofilales</taxon>
        <taxon>Thermofilaceae</taxon>
        <taxon>Thermofilum</taxon>
    </lineage>
</organism>
<evidence type="ECO:0000256" key="1">
    <source>
        <dbReference type="SAM" id="Phobius"/>
    </source>
</evidence>
<keyword evidence="1" id="KW-0472">Membrane</keyword>
<dbReference type="AlphaFoldDB" id="A0A7C3WT54"/>
<feature type="transmembrane region" description="Helical" evidence="1">
    <location>
        <begin position="80"/>
        <end position="99"/>
    </location>
</feature>
<proteinExistence type="predicted"/>
<evidence type="ECO:0000313" key="2">
    <source>
        <dbReference type="EMBL" id="HGB25024.1"/>
    </source>
</evidence>
<accession>A0A7C3WT54</accession>
<protein>
    <recommendedName>
        <fullName evidence="3">DUF4203 domain-containing protein</fullName>
    </recommendedName>
</protein>
<sequence length="192" mass="20398">MSLPATWLGALLALLGVIVAIWGLRIAKLMVSLIFGLAMGYLLYAYSAPSLRESLGSPALFLLGFLLGALIGFSTFKLALSLLSGFLSAYAIVSAGLIVDREEAVALLSLALAAVIYYLVDKLLAAVFALAGALLLYYGLETAGLKGWIPLLAAAVVFSRGTSPSEALGIKIVCRKSIYIRFFARSFRGRWG</sequence>
<comment type="caution">
    <text evidence="2">The sequence shown here is derived from an EMBL/GenBank/DDBJ whole genome shotgun (WGS) entry which is preliminary data.</text>
</comment>
<reference evidence="2" key="1">
    <citation type="journal article" date="2020" name="mSystems">
        <title>Genome- and Community-Level Interaction Insights into Carbon Utilization and Element Cycling Functions of Hydrothermarchaeota in Hydrothermal Sediment.</title>
        <authorList>
            <person name="Zhou Z."/>
            <person name="Liu Y."/>
            <person name="Xu W."/>
            <person name="Pan J."/>
            <person name="Luo Z.H."/>
            <person name="Li M."/>
        </authorList>
    </citation>
    <scope>NUCLEOTIDE SEQUENCE [LARGE SCALE GENOMIC DNA]</scope>
    <source>
        <strain evidence="2">SpSt-8</strain>
    </source>
</reference>
<feature type="transmembrane region" description="Helical" evidence="1">
    <location>
        <begin position="105"/>
        <end position="138"/>
    </location>
</feature>
<keyword evidence="1" id="KW-0812">Transmembrane</keyword>